<proteinExistence type="predicted"/>
<reference evidence="2" key="1">
    <citation type="journal article" date="2014" name="Int. J. Syst. Evol. Microbiol.">
        <title>Complete genome sequence of Corynebacterium casei LMG S-19264T (=DSM 44701T), isolated from a smear-ripened cheese.</title>
        <authorList>
            <consortium name="US DOE Joint Genome Institute (JGI-PGF)"/>
            <person name="Walter F."/>
            <person name="Albersmeier A."/>
            <person name="Kalinowski J."/>
            <person name="Ruckert C."/>
        </authorList>
    </citation>
    <scope>NUCLEOTIDE SEQUENCE</scope>
    <source>
        <strain evidence="2">CGMCC 1.15760</strain>
    </source>
</reference>
<comment type="caution">
    <text evidence="2">The sequence shown here is derived from an EMBL/GenBank/DDBJ whole genome shotgun (WGS) entry which is preliminary data.</text>
</comment>
<name>A0A917G7Y7_9BACI</name>
<evidence type="ECO:0000259" key="1">
    <source>
        <dbReference type="Pfam" id="PF03551"/>
    </source>
</evidence>
<dbReference type="InterPro" id="IPR036388">
    <property type="entry name" value="WH-like_DNA-bd_sf"/>
</dbReference>
<dbReference type="EMBL" id="BMJT01000006">
    <property type="protein sequence ID" value="GGG26399.1"/>
    <property type="molecule type" value="Genomic_DNA"/>
</dbReference>
<sequence>MYDMFMDNNNEKWLNQLKKGMLELSVLLILKKGDSYGYEIVKTMNQLEAFTISQAAIYPVLKRLLTAQYITSYWVEVENNPARKYYKITEEGISLLTQRMVDYESLYTAIQFLDKEL</sequence>
<protein>
    <submittedName>
        <fullName evidence="2">PadR family transcriptional regulator</fullName>
    </submittedName>
</protein>
<accession>A0A917G7Y7</accession>
<dbReference type="PANTHER" id="PTHR33169:SF14">
    <property type="entry name" value="TRANSCRIPTIONAL REGULATOR RV3488"/>
    <property type="match status" value="1"/>
</dbReference>
<organism evidence="2 3">
    <name type="scientific">Lysinibacillus alkalisoli</name>
    <dbReference type="NCBI Taxonomy" id="1911548"/>
    <lineage>
        <taxon>Bacteria</taxon>
        <taxon>Bacillati</taxon>
        <taxon>Bacillota</taxon>
        <taxon>Bacilli</taxon>
        <taxon>Bacillales</taxon>
        <taxon>Bacillaceae</taxon>
        <taxon>Lysinibacillus</taxon>
    </lineage>
</organism>
<dbReference type="InterPro" id="IPR005149">
    <property type="entry name" value="Tscrpt_reg_PadR_N"/>
</dbReference>
<dbReference type="Pfam" id="PF03551">
    <property type="entry name" value="PadR"/>
    <property type="match status" value="1"/>
</dbReference>
<dbReference type="InterPro" id="IPR052509">
    <property type="entry name" value="Metal_resp_DNA-bind_regulator"/>
</dbReference>
<dbReference type="PANTHER" id="PTHR33169">
    <property type="entry name" value="PADR-FAMILY TRANSCRIPTIONAL REGULATOR"/>
    <property type="match status" value="1"/>
</dbReference>
<dbReference type="Gene3D" id="1.10.10.10">
    <property type="entry name" value="Winged helix-like DNA-binding domain superfamily/Winged helix DNA-binding domain"/>
    <property type="match status" value="1"/>
</dbReference>
<evidence type="ECO:0000313" key="3">
    <source>
        <dbReference type="Proteomes" id="UP000616608"/>
    </source>
</evidence>
<evidence type="ECO:0000313" key="2">
    <source>
        <dbReference type="EMBL" id="GGG26399.1"/>
    </source>
</evidence>
<dbReference type="Proteomes" id="UP000616608">
    <property type="component" value="Unassembled WGS sequence"/>
</dbReference>
<dbReference type="InterPro" id="IPR036390">
    <property type="entry name" value="WH_DNA-bd_sf"/>
</dbReference>
<dbReference type="AlphaFoldDB" id="A0A917G7Y7"/>
<gene>
    <name evidence="2" type="ORF">GCM10007425_21230</name>
</gene>
<keyword evidence="3" id="KW-1185">Reference proteome</keyword>
<reference evidence="2" key="2">
    <citation type="submission" date="2020-09" db="EMBL/GenBank/DDBJ databases">
        <authorList>
            <person name="Sun Q."/>
            <person name="Zhou Y."/>
        </authorList>
    </citation>
    <scope>NUCLEOTIDE SEQUENCE</scope>
    <source>
        <strain evidence="2">CGMCC 1.15760</strain>
    </source>
</reference>
<feature type="domain" description="Transcription regulator PadR N-terminal" evidence="1">
    <location>
        <begin position="26"/>
        <end position="96"/>
    </location>
</feature>
<dbReference type="SUPFAM" id="SSF46785">
    <property type="entry name" value="Winged helix' DNA-binding domain"/>
    <property type="match status" value="1"/>
</dbReference>